<name>A0A5E4CJN4_MARMO</name>
<protein>
    <recommendedName>
        <fullName evidence="3">LIM zinc-binding domain-containing protein</fullName>
    </recommendedName>
</protein>
<gene>
    <name evidence="1" type="ORF">MONAX_5E017355</name>
</gene>
<dbReference type="EMBL" id="CABDUW010001494">
    <property type="protein sequence ID" value="VTJ82075.1"/>
    <property type="molecule type" value="Genomic_DNA"/>
</dbReference>
<evidence type="ECO:0008006" key="3">
    <source>
        <dbReference type="Google" id="ProtNLM"/>
    </source>
</evidence>
<dbReference type="SUPFAM" id="SSF57716">
    <property type="entry name" value="Glucocorticoid receptor-like (DNA-binding domain)"/>
    <property type="match status" value="1"/>
</dbReference>
<accession>A0A5E4CJN4</accession>
<evidence type="ECO:0000313" key="1">
    <source>
        <dbReference type="EMBL" id="VTJ82075.1"/>
    </source>
</evidence>
<proteinExistence type="predicted"/>
<organism evidence="1 2">
    <name type="scientific">Marmota monax</name>
    <name type="common">Woodchuck</name>
    <dbReference type="NCBI Taxonomy" id="9995"/>
    <lineage>
        <taxon>Eukaryota</taxon>
        <taxon>Metazoa</taxon>
        <taxon>Chordata</taxon>
        <taxon>Craniata</taxon>
        <taxon>Vertebrata</taxon>
        <taxon>Euteleostomi</taxon>
        <taxon>Mammalia</taxon>
        <taxon>Eutheria</taxon>
        <taxon>Euarchontoglires</taxon>
        <taxon>Glires</taxon>
        <taxon>Rodentia</taxon>
        <taxon>Sciuromorpha</taxon>
        <taxon>Sciuridae</taxon>
        <taxon>Xerinae</taxon>
        <taxon>Marmotini</taxon>
        <taxon>Marmota</taxon>
    </lineage>
</organism>
<evidence type="ECO:0000313" key="2">
    <source>
        <dbReference type="Proteomes" id="UP000335636"/>
    </source>
</evidence>
<keyword evidence="2" id="KW-1185">Reference proteome</keyword>
<dbReference type="AlphaFoldDB" id="A0A5E4CJN4"/>
<reference evidence="1" key="1">
    <citation type="submission" date="2019-04" db="EMBL/GenBank/DDBJ databases">
        <authorList>
            <person name="Alioto T."/>
            <person name="Alioto T."/>
        </authorList>
    </citation>
    <scope>NUCLEOTIDE SEQUENCE [LARGE SCALE GENOMIC DNA]</scope>
</reference>
<dbReference type="Proteomes" id="UP000335636">
    <property type="component" value="Unassembled WGS sequence"/>
</dbReference>
<sequence length="202" mass="22794">MLDGLKMEENFQSAIETSASFSSLLGRAVSPKSVCEGCQRVISDRFLLRLNDSFWHEQCVRGTLSPFTPVLLCKAKRYSPTRPYLEFRLALGICTRAHSYQRSPAEARGTASILVTRVSPWWFPPSQVSRLLLLWCGEMRLVHLKFLSPVRFPVEFVDGAQKDPTLQSGSAFRLALGQFPAARGTFRQLFESASDDLESRFL</sequence>
<comment type="caution">
    <text evidence="1">The sequence shown here is derived from an EMBL/GenBank/DDBJ whole genome shotgun (WGS) entry which is preliminary data.</text>
</comment>